<dbReference type="EMBL" id="KF421919">
    <property type="protein sequence ID" value="AHB87055.1"/>
    <property type="molecule type" value="Genomic_RNA"/>
</dbReference>
<reference evidence="2" key="1">
    <citation type="submission" date="2013-07" db="EMBL/GenBank/DDBJ databases">
        <title>Genomic characterization of AAV1 and evidence of other flexiviruses in Oklahoma Tallgrass Prairie Preserve revealed by sequence analysis and genomic organization.</title>
        <authorList>
            <person name="Dutta M."/>
            <person name="Sokhandan Bashir N."/>
            <person name="Melcher U."/>
        </authorList>
    </citation>
    <scope>NUCLEOTIDE SEQUENCE</scope>
    <source>
        <strain evidence="2">05TGP00120D</strain>
    </source>
</reference>
<evidence type="ECO:0000256" key="1">
    <source>
        <dbReference type="SAM" id="Coils"/>
    </source>
</evidence>
<sequence length="311" mass="34986">MTLVTLRDLERLEETLTAFLTRLTRTADTIVQGINSLAHSFQDVRIKTQDCIAEVFRPLMDQLNMLAARLEPISIELGNTQTMLEHHYNEIKESLLHINRSEQLRTNYAEQAAPTDADSQAPTRVFYANAELAVRAIQTLLSNTPSQRHAVATGQLPLNELYGLQHALHANTIEWFKHVEHLITSSGRSASNARRELRQELLASLSDLISELRRLSADQAVANQTLNRLQANIEEITGNVSQLELPTLIMRLTEAIRNPGSVSTSEPADYATLPVYQATHSQLRCRTYGTLVWEDNTHKVMMDVTSSPPFH</sequence>
<accession>V5V1U8</accession>
<evidence type="ECO:0000313" key="2">
    <source>
        <dbReference type="EMBL" id="AHB87055.1"/>
    </source>
</evidence>
<dbReference type="InterPro" id="IPR008398">
    <property type="entry name" value="Allexi_40kDa"/>
</dbReference>
<dbReference type="Pfam" id="PF05549">
    <property type="entry name" value="Allexi_40kDa"/>
    <property type="match status" value="1"/>
</dbReference>
<proteinExistence type="predicted"/>
<organism evidence="2">
    <name type="scientific">Escobaria virus</name>
    <dbReference type="NCBI Taxonomy" id="1417306"/>
    <lineage>
        <taxon>Viruses</taxon>
        <taxon>Riboviria</taxon>
        <taxon>Orthornavirae</taxon>
        <taxon>Kitrinoviricota</taxon>
        <taxon>Alsuviricetes</taxon>
        <taxon>Tymovirales</taxon>
        <taxon>Alphaflexiviridae</taxon>
    </lineage>
</organism>
<protein>
    <submittedName>
        <fullName evidence="2">Putative serine-rich protein</fullName>
    </submittedName>
</protein>
<keyword evidence="1" id="KW-0175">Coiled coil</keyword>
<feature type="coiled-coil region" evidence="1">
    <location>
        <begin position="198"/>
        <end position="239"/>
    </location>
</feature>
<name>V5V1U8_9VIRU</name>